<keyword evidence="1" id="KW-0694">RNA-binding</keyword>
<proteinExistence type="predicted"/>
<dbReference type="STRING" id="29557.MGALLINA_05170"/>
<gene>
    <name evidence="3" type="primary">nusB</name>
    <name evidence="3" type="ORF">MGALLINA_05170</name>
</gene>
<sequence length="147" mass="17755">MNTKRKSQRELRIEIINFLYQAELKEELLNPAKIFLDNEDLENSQFLKLEVIAKEYSLYKKWINQFLKEGWSWNRIEPLIRAILLYACYEFLANNQPKVVINEAMEITKLYYGKENKIKNMVNAILQEIYKLIMINEFLLRKSEQEN</sequence>
<dbReference type="EMBL" id="LVLH01000042">
    <property type="protein sequence ID" value="OAB48728.1"/>
    <property type="molecule type" value="Genomic_DNA"/>
</dbReference>
<dbReference type="GO" id="GO:0003723">
    <property type="term" value="F:RNA binding"/>
    <property type="evidence" value="ECO:0007669"/>
    <property type="project" value="UniProtKB-KW"/>
</dbReference>
<dbReference type="PATRIC" id="fig|29557.3.peg.515"/>
<protein>
    <submittedName>
        <fullName evidence="3">Transcription termination protein NusB</fullName>
    </submittedName>
</protein>
<organism evidence="3 4">
    <name type="scientific">Mycoplasmopsis gallinarum</name>
    <dbReference type="NCBI Taxonomy" id="29557"/>
    <lineage>
        <taxon>Bacteria</taxon>
        <taxon>Bacillati</taxon>
        <taxon>Mycoplasmatota</taxon>
        <taxon>Mycoplasmoidales</taxon>
        <taxon>Metamycoplasmataceae</taxon>
        <taxon>Mycoplasmopsis</taxon>
    </lineage>
</organism>
<dbReference type="Gene3D" id="1.10.940.10">
    <property type="entry name" value="NusB-like"/>
    <property type="match status" value="1"/>
</dbReference>
<dbReference type="GO" id="GO:0006355">
    <property type="term" value="P:regulation of DNA-templated transcription"/>
    <property type="evidence" value="ECO:0007669"/>
    <property type="project" value="InterPro"/>
</dbReference>
<evidence type="ECO:0000256" key="1">
    <source>
        <dbReference type="ARBA" id="ARBA00022884"/>
    </source>
</evidence>
<keyword evidence="4" id="KW-1185">Reference proteome</keyword>
<feature type="domain" description="NusB/RsmB/TIM44" evidence="2">
    <location>
        <begin position="12"/>
        <end position="131"/>
    </location>
</feature>
<evidence type="ECO:0000313" key="4">
    <source>
        <dbReference type="Proteomes" id="UP000076983"/>
    </source>
</evidence>
<dbReference type="SUPFAM" id="SSF48013">
    <property type="entry name" value="NusB-like"/>
    <property type="match status" value="1"/>
</dbReference>
<comment type="caution">
    <text evidence="3">The sequence shown here is derived from an EMBL/GenBank/DDBJ whole genome shotgun (WGS) entry which is preliminary data.</text>
</comment>
<evidence type="ECO:0000313" key="3">
    <source>
        <dbReference type="EMBL" id="OAB48728.1"/>
    </source>
</evidence>
<dbReference type="InterPro" id="IPR006027">
    <property type="entry name" value="NusB_RsmB_TIM44"/>
</dbReference>
<reference evidence="3 4" key="1">
    <citation type="submission" date="2016-03" db="EMBL/GenBank/DDBJ databases">
        <title>Genome sequence of Mycoplasma gallinarum strain Mgn_IPT.</title>
        <authorList>
            <person name="Yacoub E."/>
            <person name="Sirand-Pugnet P."/>
            <person name="Barre A."/>
            <person name="Maurier F."/>
            <person name="Blanchard A."/>
            <person name="Ben Abdelmoumen B.M."/>
        </authorList>
    </citation>
    <scope>NUCLEOTIDE SEQUENCE [LARGE SCALE GENOMIC DNA]</scope>
    <source>
        <strain evidence="3 4">Mgn_IPT</strain>
    </source>
</reference>
<name>A0A168R8X6_9BACT</name>
<dbReference type="Pfam" id="PF01029">
    <property type="entry name" value="NusB"/>
    <property type="match status" value="1"/>
</dbReference>
<dbReference type="InterPro" id="IPR035926">
    <property type="entry name" value="NusB-like_sf"/>
</dbReference>
<evidence type="ECO:0000259" key="2">
    <source>
        <dbReference type="Pfam" id="PF01029"/>
    </source>
</evidence>
<dbReference type="RefSeq" id="WP_063626288.1">
    <property type="nucleotide sequence ID" value="NZ_LVLH01000042.1"/>
</dbReference>
<dbReference type="OrthoDB" id="389272at2"/>
<accession>A0A168R8X6</accession>
<dbReference type="Proteomes" id="UP000076983">
    <property type="component" value="Unassembled WGS sequence"/>
</dbReference>
<dbReference type="AlphaFoldDB" id="A0A168R8X6"/>